<accession>A0AAW2ITQ6</accession>
<proteinExistence type="predicted"/>
<name>A0AAW2ITQ6_9LAMI</name>
<dbReference type="EMBL" id="JACGWM010001931">
    <property type="protein sequence ID" value="KAL0285579.1"/>
    <property type="molecule type" value="Genomic_DNA"/>
</dbReference>
<evidence type="ECO:0000313" key="1">
    <source>
        <dbReference type="EMBL" id="KAL0285579.1"/>
    </source>
</evidence>
<dbReference type="AlphaFoldDB" id="A0AAW2ITQ6"/>
<protein>
    <submittedName>
        <fullName evidence="1">Uncharacterized protein</fullName>
    </submittedName>
</protein>
<sequence length="127" mass="14318">MDSGLNGLKSAFLLRNRRMPEWLLHRASEIGSWMGAPGLSRKNLLVLNSIAPNENPQEVNLDWAEFYVHVQGLPLSKMSKEMAAFIGNHLGRFIDVDMDSAGHVWGSHMRIRASVDVTKPLRRVLKL</sequence>
<comment type="caution">
    <text evidence="1">The sequence shown here is derived from an EMBL/GenBank/DDBJ whole genome shotgun (WGS) entry which is preliminary data.</text>
</comment>
<reference evidence="1" key="2">
    <citation type="journal article" date="2024" name="Plant">
        <title>Genomic evolution and insights into agronomic trait innovations of Sesamum species.</title>
        <authorList>
            <person name="Miao H."/>
            <person name="Wang L."/>
            <person name="Qu L."/>
            <person name="Liu H."/>
            <person name="Sun Y."/>
            <person name="Le M."/>
            <person name="Wang Q."/>
            <person name="Wei S."/>
            <person name="Zheng Y."/>
            <person name="Lin W."/>
            <person name="Duan Y."/>
            <person name="Cao H."/>
            <person name="Xiong S."/>
            <person name="Wang X."/>
            <person name="Wei L."/>
            <person name="Li C."/>
            <person name="Ma Q."/>
            <person name="Ju M."/>
            <person name="Zhao R."/>
            <person name="Li G."/>
            <person name="Mu C."/>
            <person name="Tian Q."/>
            <person name="Mei H."/>
            <person name="Zhang T."/>
            <person name="Gao T."/>
            <person name="Zhang H."/>
        </authorList>
    </citation>
    <scope>NUCLEOTIDE SEQUENCE</scope>
    <source>
        <strain evidence="1">KEN8</strain>
    </source>
</reference>
<reference evidence="1" key="1">
    <citation type="submission" date="2020-06" db="EMBL/GenBank/DDBJ databases">
        <authorList>
            <person name="Li T."/>
            <person name="Hu X."/>
            <person name="Zhang T."/>
            <person name="Song X."/>
            <person name="Zhang H."/>
            <person name="Dai N."/>
            <person name="Sheng W."/>
            <person name="Hou X."/>
            <person name="Wei L."/>
        </authorList>
    </citation>
    <scope>NUCLEOTIDE SEQUENCE</scope>
    <source>
        <strain evidence="1">KEN8</strain>
        <tissue evidence="1">Leaf</tissue>
    </source>
</reference>
<organism evidence="1">
    <name type="scientific">Sesamum calycinum</name>
    <dbReference type="NCBI Taxonomy" id="2727403"/>
    <lineage>
        <taxon>Eukaryota</taxon>
        <taxon>Viridiplantae</taxon>
        <taxon>Streptophyta</taxon>
        <taxon>Embryophyta</taxon>
        <taxon>Tracheophyta</taxon>
        <taxon>Spermatophyta</taxon>
        <taxon>Magnoliopsida</taxon>
        <taxon>eudicotyledons</taxon>
        <taxon>Gunneridae</taxon>
        <taxon>Pentapetalae</taxon>
        <taxon>asterids</taxon>
        <taxon>lamiids</taxon>
        <taxon>Lamiales</taxon>
        <taxon>Pedaliaceae</taxon>
        <taxon>Sesamum</taxon>
    </lineage>
</organism>
<gene>
    <name evidence="1" type="ORF">Scaly_2814400</name>
</gene>